<dbReference type="AlphaFoldDB" id="A0A5N7N6V4"/>
<name>A0A5N7N6V4_9HYPH</name>
<evidence type="ECO:0000313" key="2">
    <source>
        <dbReference type="EMBL" id="MPR30866.1"/>
    </source>
</evidence>
<organism evidence="2 3">
    <name type="scientific">Microvirga tunisiensis</name>
    <dbReference type="NCBI Taxonomy" id="2108360"/>
    <lineage>
        <taxon>Bacteria</taxon>
        <taxon>Pseudomonadati</taxon>
        <taxon>Pseudomonadota</taxon>
        <taxon>Alphaproteobacteria</taxon>
        <taxon>Hyphomicrobiales</taxon>
        <taxon>Methylobacteriaceae</taxon>
        <taxon>Microvirga</taxon>
    </lineage>
</organism>
<accession>A0A5N7N6V4</accession>
<protein>
    <submittedName>
        <fullName evidence="2">Uncharacterized protein</fullName>
    </submittedName>
</protein>
<comment type="caution">
    <text evidence="2">The sequence shown here is derived from an EMBL/GenBank/DDBJ whole genome shotgun (WGS) entry which is preliminary data.</text>
</comment>
<dbReference type="Proteomes" id="UP000403266">
    <property type="component" value="Unassembled WGS sequence"/>
</dbReference>
<evidence type="ECO:0000256" key="1">
    <source>
        <dbReference type="SAM" id="MobiDB-lite"/>
    </source>
</evidence>
<gene>
    <name evidence="2" type="ORF">FS320_39465</name>
</gene>
<keyword evidence="3" id="KW-1185">Reference proteome</keyword>
<evidence type="ECO:0000313" key="3">
    <source>
        <dbReference type="Proteomes" id="UP000403266"/>
    </source>
</evidence>
<proteinExistence type="predicted"/>
<dbReference type="RefSeq" id="WP_152717852.1">
    <property type="nucleotide sequence ID" value="NZ_VOSJ01000498.1"/>
</dbReference>
<reference evidence="2 3" key="1">
    <citation type="journal article" date="2019" name="Syst. Appl. Microbiol.">
        <title>Microvirga tunisiensis sp. nov., a root nodule symbiotic bacterium isolated from Lupinus micranthus and L. luteus grown in Northern Tunisia.</title>
        <authorList>
            <person name="Msaddak A."/>
            <person name="Rejili M."/>
            <person name="Duran D."/>
            <person name="Mars M."/>
            <person name="Palacios J.M."/>
            <person name="Ruiz-Argueso T."/>
            <person name="Rey L."/>
            <person name="Imperial J."/>
        </authorList>
    </citation>
    <scope>NUCLEOTIDE SEQUENCE [LARGE SCALE GENOMIC DNA]</scope>
    <source>
        <strain evidence="2 3">Lmie10</strain>
    </source>
</reference>
<sequence length="74" mass="8231">MSGHQRDPHLNYAPKPTRSSSTHKPMRCAAGTAPGRCRVRPLAAAWQEAGFQDIGETTLTIRVDYADFEDFRQG</sequence>
<feature type="region of interest" description="Disordered" evidence="1">
    <location>
        <begin position="1"/>
        <end position="29"/>
    </location>
</feature>
<dbReference type="EMBL" id="VOSK01000468">
    <property type="protein sequence ID" value="MPR30866.1"/>
    <property type="molecule type" value="Genomic_DNA"/>
</dbReference>